<sequence length="176" mass="20390">MKREWLIHLRKRKNYTQKQVATMAFIDRSYYAQIESGERSPSDDVAKSIANILEFHYSTFSLDENPFEYSLVNSPMILAHCDTSLRYTWIYNPHQDFQTGLVIGKTDVEIDDNEGTAALMELKRDVLTKEAPIRRKITFPLSNGFILYDVFAQPLYNSENQIIGVATSSTEMEQEY</sequence>
<dbReference type="Gene3D" id="1.10.260.40">
    <property type="entry name" value="lambda repressor-like DNA-binding domains"/>
    <property type="match status" value="1"/>
</dbReference>
<organism evidence="2 3">
    <name type="scientific">Cytobacillus spartinae</name>
    <dbReference type="NCBI Taxonomy" id="3299023"/>
    <lineage>
        <taxon>Bacteria</taxon>
        <taxon>Bacillati</taxon>
        <taxon>Bacillota</taxon>
        <taxon>Bacilli</taxon>
        <taxon>Bacillales</taxon>
        <taxon>Bacillaceae</taxon>
        <taxon>Cytobacillus</taxon>
    </lineage>
</organism>
<keyword evidence="3" id="KW-1185">Reference proteome</keyword>
<accession>A0ABW6K924</accession>
<dbReference type="SUPFAM" id="SSF47413">
    <property type="entry name" value="lambda repressor-like DNA-binding domains"/>
    <property type="match status" value="1"/>
</dbReference>
<dbReference type="RefSeq" id="WP_389360155.1">
    <property type="nucleotide sequence ID" value="NZ_JBIACK010000003.1"/>
</dbReference>
<feature type="domain" description="HTH cro/C1-type" evidence="1">
    <location>
        <begin position="6"/>
        <end position="60"/>
    </location>
</feature>
<reference evidence="2 3" key="1">
    <citation type="submission" date="2024-08" db="EMBL/GenBank/DDBJ databases">
        <title>Two novel Cytobacillus novel species.</title>
        <authorList>
            <person name="Liu G."/>
        </authorList>
    </citation>
    <scope>NUCLEOTIDE SEQUENCE [LARGE SCALE GENOMIC DNA]</scope>
    <source>
        <strain evidence="2 3">FJAT-54145</strain>
    </source>
</reference>
<dbReference type="PROSITE" id="PS50943">
    <property type="entry name" value="HTH_CROC1"/>
    <property type="match status" value="1"/>
</dbReference>
<evidence type="ECO:0000313" key="2">
    <source>
        <dbReference type="EMBL" id="MFE8700709.1"/>
    </source>
</evidence>
<dbReference type="CDD" id="cd00093">
    <property type="entry name" value="HTH_XRE"/>
    <property type="match status" value="1"/>
</dbReference>
<evidence type="ECO:0000259" key="1">
    <source>
        <dbReference type="PROSITE" id="PS50943"/>
    </source>
</evidence>
<dbReference type="InterPro" id="IPR001387">
    <property type="entry name" value="Cro/C1-type_HTH"/>
</dbReference>
<name>A0ABW6K924_9BACI</name>
<dbReference type="Pfam" id="PF01381">
    <property type="entry name" value="HTH_3"/>
    <property type="match status" value="1"/>
</dbReference>
<dbReference type="InterPro" id="IPR010982">
    <property type="entry name" value="Lambda_DNA-bd_dom_sf"/>
</dbReference>
<dbReference type="Proteomes" id="UP001601059">
    <property type="component" value="Unassembled WGS sequence"/>
</dbReference>
<dbReference type="EMBL" id="JBIACK010000003">
    <property type="protein sequence ID" value="MFE8700709.1"/>
    <property type="molecule type" value="Genomic_DNA"/>
</dbReference>
<evidence type="ECO:0000313" key="3">
    <source>
        <dbReference type="Proteomes" id="UP001601059"/>
    </source>
</evidence>
<dbReference type="SMART" id="SM00530">
    <property type="entry name" value="HTH_XRE"/>
    <property type="match status" value="1"/>
</dbReference>
<protein>
    <submittedName>
        <fullName evidence="2">Helix-turn-helix domain-containing protein</fullName>
    </submittedName>
</protein>
<comment type="caution">
    <text evidence="2">The sequence shown here is derived from an EMBL/GenBank/DDBJ whole genome shotgun (WGS) entry which is preliminary data.</text>
</comment>
<gene>
    <name evidence="2" type="ORF">ACFYKX_08795</name>
</gene>
<proteinExistence type="predicted"/>